<evidence type="ECO:0000313" key="2">
    <source>
        <dbReference type="Proteomes" id="UP000295210"/>
    </source>
</evidence>
<keyword evidence="2" id="KW-1185">Reference proteome</keyword>
<dbReference type="InterPro" id="IPR023214">
    <property type="entry name" value="HAD_sf"/>
</dbReference>
<dbReference type="NCBIfam" id="TIGR01509">
    <property type="entry name" value="HAD-SF-IA-v3"/>
    <property type="match status" value="1"/>
</dbReference>
<dbReference type="OrthoDB" id="9131041at2"/>
<gene>
    <name evidence="1" type="ORF">C7378_1885</name>
</gene>
<dbReference type="Proteomes" id="UP000295210">
    <property type="component" value="Unassembled WGS sequence"/>
</dbReference>
<accession>A0A4R1LBG6</accession>
<dbReference type="Gene3D" id="3.40.50.1000">
    <property type="entry name" value="HAD superfamily/HAD-like"/>
    <property type="match status" value="1"/>
</dbReference>
<dbReference type="AlphaFoldDB" id="A0A4R1LBG6"/>
<reference evidence="1 2" key="1">
    <citation type="submission" date="2019-03" db="EMBL/GenBank/DDBJ databases">
        <title>Genomic Encyclopedia of Type Strains, Phase IV (KMG-IV): sequencing the most valuable type-strain genomes for metagenomic binning, comparative biology and taxonomic classification.</title>
        <authorList>
            <person name="Goeker M."/>
        </authorList>
    </citation>
    <scope>NUCLEOTIDE SEQUENCE [LARGE SCALE GENOMIC DNA]</scope>
    <source>
        <strain evidence="1 2">DSM 103428</strain>
    </source>
</reference>
<dbReference type="RefSeq" id="WP_131995069.1">
    <property type="nucleotide sequence ID" value="NZ_SMGK01000002.1"/>
</dbReference>
<dbReference type="PRINTS" id="PR00413">
    <property type="entry name" value="HADHALOGNASE"/>
</dbReference>
<dbReference type="SFLD" id="SFLDS00003">
    <property type="entry name" value="Haloacid_Dehalogenase"/>
    <property type="match status" value="1"/>
</dbReference>
<dbReference type="SFLD" id="SFLDG01129">
    <property type="entry name" value="C1.5:_HAD__Beta-PGM__Phosphata"/>
    <property type="match status" value="1"/>
</dbReference>
<dbReference type="GO" id="GO:0016787">
    <property type="term" value="F:hydrolase activity"/>
    <property type="evidence" value="ECO:0007669"/>
    <property type="project" value="UniProtKB-KW"/>
</dbReference>
<dbReference type="PANTHER" id="PTHR43611">
    <property type="entry name" value="ALPHA-D-GLUCOSE 1-PHOSPHATE PHOSPHATASE"/>
    <property type="match status" value="1"/>
</dbReference>
<keyword evidence="1" id="KW-0378">Hydrolase</keyword>
<dbReference type="InterPro" id="IPR006439">
    <property type="entry name" value="HAD-SF_hydro_IA"/>
</dbReference>
<dbReference type="PANTHER" id="PTHR43611:SF3">
    <property type="entry name" value="FLAVIN MONONUCLEOTIDE HYDROLASE 1, CHLOROPLATIC"/>
    <property type="match status" value="1"/>
</dbReference>
<proteinExistence type="predicted"/>
<dbReference type="InterPro" id="IPR023198">
    <property type="entry name" value="PGP-like_dom2"/>
</dbReference>
<comment type="caution">
    <text evidence="1">The sequence shown here is derived from an EMBL/GenBank/DDBJ whole genome shotgun (WGS) entry which is preliminary data.</text>
</comment>
<dbReference type="InterPro" id="IPR036412">
    <property type="entry name" value="HAD-like_sf"/>
</dbReference>
<dbReference type="CDD" id="cd02603">
    <property type="entry name" value="HAD_sEH-N_like"/>
    <property type="match status" value="1"/>
</dbReference>
<dbReference type="EMBL" id="SMGK01000002">
    <property type="protein sequence ID" value="TCK74263.1"/>
    <property type="molecule type" value="Genomic_DNA"/>
</dbReference>
<dbReference type="SUPFAM" id="SSF56784">
    <property type="entry name" value="HAD-like"/>
    <property type="match status" value="1"/>
</dbReference>
<name>A0A4R1LBG6_9BACT</name>
<dbReference type="Pfam" id="PF00702">
    <property type="entry name" value="Hydrolase"/>
    <property type="match status" value="1"/>
</dbReference>
<evidence type="ECO:0000313" key="1">
    <source>
        <dbReference type="EMBL" id="TCK74263.1"/>
    </source>
</evidence>
<sequence>MSRIKTVLFDIGGVLLTNGWDHRERDVVFSQFNIERAPFEERHPEANDLWEKDRITVWEYLDRTLFYTPRDFTPEMFLEAMKAQSLLLPDNALGILRKLAASQTVELGCLNNEARELNDYRLEKFGLRQYFQTFFASCYVGLRKPDQAIYRLALDVLQQAPSEVLFIDDRSENAAAAQEVGLQVVQYKGPGQLESALKQFDISI</sequence>
<organism evidence="1 2">
    <name type="scientific">Acidipila rosea</name>
    <dbReference type="NCBI Taxonomy" id="768535"/>
    <lineage>
        <taxon>Bacteria</taxon>
        <taxon>Pseudomonadati</taxon>
        <taxon>Acidobacteriota</taxon>
        <taxon>Terriglobia</taxon>
        <taxon>Terriglobales</taxon>
        <taxon>Acidobacteriaceae</taxon>
        <taxon>Acidipila</taxon>
    </lineage>
</organism>
<dbReference type="Gene3D" id="1.10.150.240">
    <property type="entry name" value="Putative phosphatase, domain 2"/>
    <property type="match status" value="1"/>
</dbReference>
<protein>
    <submittedName>
        <fullName evidence="1">Putative hydrolase of the HAD superfamily</fullName>
    </submittedName>
</protein>